<feature type="region of interest" description="Disordered" evidence="1">
    <location>
        <begin position="352"/>
        <end position="371"/>
    </location>
</feature>
<evidence type="ECO:0000256" key="2">
    <source>
        <dbReference type="SAM" id="Phobius"/>
    </source>
</evidence>
<proteinExistence type="predicted"/>
<keyword evidence="2" id="KW-1133">Transmembrane helix</keyword>
<keyword evidence="2" id="KW-0472">Membrane</keyword>
<sequence length="557" mass="61853">MWHRPNSVAVLESKELCATGNHLYNFTIRYKNDCQTGRCSLSVSTVINGIKTRLWCTALQDFSWSEKTVSIHSPTSSVKIVIEAETLGRIDRYSQIHLSSTFLTYAGVIHTSTPRPHRHTSTARTRTVQQTSPQESVYPGNQTTEEPSARPQQDEDVDDDDQTAVAVGVTITVLVVVAVAVVIIVFLIRRRQNPHVPTKQLLIPDFLIRKMQKYRRHPHAALNGVRQGADNVSFSHDMGTTTLNANGKRRNNIYESTKPQDNYSTPADAIQKSRVFRVASPQSDTASYSLAASETVDVYSSPLKTSHEAEHREESDYYSTPDDTDPALNPARASKQCSSGYKLAAVTGSDYNTPTTSLQSNPAGAKQSNDGYELATATESEYNVPDDDMGNPEGTTAKSTVAKGESNVTDKYNKLQHDNLAVTASSRPQQSYDHLNDPKQEAYVEHCTHSEYSLARAEGLSQEVTHTPDYVNVNLNSEATFEVSEAGGDYNRLDFGIDIHQDSDGVVMDGDGGRDVYNHLQDYEEEYRRLYFDGHKFEDYTEADEYNHIAGDASVRA</sequence>
<gene>
    <name evidence="3" type="ORF">BaRGS_00037708</name>
</gene>
<dbReference type="AlphaFoldDB" id="A0ABD0J825"/>
<dbReference type="EMBL" id="JACVVK020000576">
    <property type="protein sequence ID" value="KAK7465129.1"/>
    <property type="molecule type" value="Genomic_DNA"/>
</dbReference>
<feature type="region of interest" description="Disordered" evidence="1">
    <location>
        <begin position="300"/>
        <end position="335"/>
    </location>
</feature>
<accession>A0ABD0J825</accession>
<evidence type="ECO:0008006" key="5">
    <source>
        <dbReference type="Google" id="ProtNLM"/>
    </source>
</evidence>
<keyword evidence="4" id="KW-1185">Reference proteome</keyword>
<evidence type="ECO:0000313" key="4">
    <source>
        <dbReference type="Proteomes" id="UP001519460"/>
    </source>
</evidence>
<feature type="transmembrane region" description="Helical" evidence="2">
    <location>
        <begin position="164"/>
        <end position="188"/>
    </location>
</feature>
<feature type="compositionally biased region" description="Polar residues" evidence="1">
    <location>
        <begin position="352"/>
        <end position="370"/>
    </location>
</feature>
<feature type="region of interest" description="Disordered" evidence="1">
    <location>
        <begin position="113"/>
        <end position="161"/>
    </location>
</feature>
<organism evidence="3 4">
    <name type="scientific">Batillaria attramentaria</name>
    <dbReference type="NCBI Taxonomy" id="370345"/>
    <lineage>
        <taxon>Eukaryota</taxon>
        <taxon>Metazoa</taxon>
        <taxon>Spiralia</taxon>
        <taxon>Lophotrochozoa</taxon>
        <taxon>Mollusca</taxon>
        <taxon>Gastropoda</taxon>
        <taxon>Caenogastropoda</taxon>
        <taxon>Sorbeoconcha</taxon>
        <taxon>Cerithioidea</taxon>
        <taxon>Batillariidae</taxon>
        <taxon>Batillaria</taxon>
    </lineage>
</organism>
<comment type="caution">
    <text evidence="3">The sequence shown here is derived from an EMBL/GenBank/DDBJ whole genome shotgun (WGS) entry which is preliminary data.</text>
</comment>
<dbReference type="Proteomes" id="UP001519460">
    <property type="component" value="Unassembled WGS sequence"/>
</dbReference>
<reference evidence="3 4" key="1">
    <citation type="journal article" date="2023" name="Sci. Data">
        <title>Genome assembly of the Korean intertidal mud-creeper Batillaria attramentaria.</title>
        <authorList>
            <person name="Patra A.K."/>
            <person name="Ho P.T."/>
            <person name="Jun S."/>
            <person name="Lee S.J."/>
            <person name="Kim Y."/>
            <person name="Won Y.J."/>
        </authorList>
    </citation>
    <scope>NUCLEOTIDE SEQUENCE [LARGE SCALE GENOMIC DNA]</scope>
    <source>
        <strain evidence="3">Wonlab-2016</strain>
    </source>
</reference>
<protein>
    <recommendedName>
        <fullName evidence="5">MAM domain-containing protein</fullName>
    </recommendedName>
</protein>
<feature type="compositionally biased region" description="Basic and acidic residues" evidence="1">
    <location>
        <begin position="305"/>
        <end position="315"/>
    </location>
</feature>
<evidence type="ECO:0000256" key="1">
    <source>
        <dbReference type="SAM" id="MobiDB-lite"/>
    </source>
</evidence>
<feature type="compositionally biased region" description="Polar residues" evidence="1">
    <location>
        <begin position="122"/>
        <end position="146"/>
    </location>
</feature>
<keyword evidence="2" id="KW-0812">Transmembrane</keyword>
<evidence type="ECO:0000313" key="3">
    <source>
        <dbReference type="EMBL" id="KAK7465129.1"/>
    </source>
</evidence>
<name>A0ABD0J825_9CAEN</name>